<feature type="compositionally biased region" description="Basic and acidic residues" evidence="1">
    <location>
        <begin position="21"/>
        <end position="40"/>
    </location>
</feature>
<feature type="region of interest" description="Disordered" evidence="1">
    <location>
        <begin position="1"/>
        <end position="150"/>
    </location>
</feature>
<name>A0A6J4SI86_9ACTN</name>
<evidence type="ECO:0000313" key="2">
    <source>
        <dbReference type="EMBL" id="CAA9496535.1"/>
    </source>
</evidence>
<reference evidence="2" key="1">
    <citation type="submission" date="2020-02" db="EMBL/GenBank/DDBJ databases">
        <authorList>
            <person name="Meier V. D."/>
        </authorList>
    </citation>
    <scope>NUCLEOTIDE SEQUENCE</scope>
    <source>
        <strain evidence="2">AVDCRST_MAG85</strain>
    </source>
</reference>
<feature type="compositionally biased region" description="Basic and acidic residues" evidence="1">
    <location>
        <begin position="57"/>
        <end position="78"/>
    </location>
</feature>
<proteinExistence type="predicted"/>
<feature type="non-terminal residue" evidence="2">
    <location>
        <position position="1"/>
    </location>
</feature>
<sequence length="217" mass="24338">GSTTTRGDGSWDLARLRARQQPRDDLPGTRRPDRVPDTARSRLRMVPLAVPLVLPDAEPRPPAHRDHRTEPRHRDARASRPLRTSVQQGPRTLRARLPGPLRQQAHQGRHAPLDRGALRRAQSGESSPMSSARGLALEQPPGCRQRRAASVSRCGTALRALRHRRRRPAGSLRAVRPGRHHFTRPSWSARIARTERFWFCGRSSIAKAPNSARKCAL</sequence>
<dbReference type="EMBL" id="CADCVT010000168">
    <property type="protein sequence ID" value="CAA9496535.1"/>
    <property type="molecule type" value="Genomic_DNA"/>
</dbReference>
<protein>
    <submittedName>
        <fullName evidence="2">Uncharacterized protein</fullName>
    </submittedName>
</protein>
<organism evidence="2">
    <name type="scientific">uncultured Solirubrobacteraceae bacterium</name>
    <dbReference type="NCBI Taxonomy" id="1162706"/>
    <lineage>
        <taxon>Bacteria</taxon>
        <taxon>Bacillati</taxon>
        <taxon>Actinomycetota</taxon>
        <taxon>Thermoleophilia</taxon>
        <taxon>Solirubrobacterales</taxon>
        <taxon>Solirubrobacteraceae</taxon>
        <taxon>environmental samples</taxon>
    </lineage>
</organism>
<feature type="non-terminal residue" evidence="2">
    <location>
        <position position="217"/>
    </location>
</feature>
<gene>
    <name evidence="2" type="ORF">AVDCRST_MAG85-1502</name>
</gene>
<evidence type="ECO:0000256" key="1">
    <source>
        <dbReference type="SAM" id="MobiDB-lite"/>
    </source>
</evidence>
<dbReference type="AlphaFoldDB" id="A0A6J4SI86"/>
<accession>A0A6J4SI86</accession>